<reference evidence="2" key="1">
    <citation type="journal article" date="2015" name="Nature">
        <title>Complex archaea that bridge the gap between prokaryotes and eukaryotes.</title>
        <authorList>
            <person name="Spang A."/>
            <person name="Saw J.H."/>
            <person name="Jorgensen S.L."/>
            <person name="Zaremba-Niedzwiedzka K."/>
            <person name="Martijn J."/>
            <person name="Lind A.E."/>
            <person name="van Eijk R."/>
            <person name="Schleper C."/>
            <person name="Guy L."/>
            <person name="Ettema T.J."/>
        </authorList>
    </citation>
    <scope>NUCLEOTIDE SEQUENCE</scope>
</reference>
<name>A0A0F9IQS8_9ZZZZ</name>
<sequence length="123" mass="14090">MIEYRAHITRAMLRAEPEKLFVFGDNELHTGYGGQAKEMRWEPNAIGIPTKKWPSMEEEAFFTDNFTPYWATNNAENIAKLLIFEGTIIWPQAGIGTGLAQLKERAPLIWRAIERLRIGLEKG</sequence>
<evidence type="ECO:0000313" key="2">
    <source>
        <dbReference type="EMBL" id="KKL89497.1"/>
    </source>
</evidence>
<dbReference type="Pfam" id="PF25176">
    <property type="entry name" value="DUF7831"/>
    <property type="match status" value="1"/>
</dbReference>
<proteinExistence type="predicted"/>
<dbReference type="AlphaFoldDB" id="A0A0F9IQS8"/>
<accession>A0A0F9IQS8</accession>
<dbReference type="InterPro" id="IPR057153">
    <property type="entry name" value="DUF7831"/>
</dbReference>
<feature type="domain" description="DUF7831" evidence="1">
    <location>
        <begin position="3"/>
        <end position="114"/>
    </location>
</feature>
<gene>
    <name evidence="2" type="ORF">LCGC14_1914150</name>
</gene>
<organism evidence="2">
    <name type="scientific">marine sediment metagenome</name>
    <dbReference type="NCBI Taxonomy" id="412755"/>
    <lineage>
        <taxon>unclassified sequences</taxon>
        <taxon>metagenomes</taxon>
        <taxon>ecological metagenomes</taxon>
    </lineage>
</organism>
<protein>
    <recommendedName>
        <fullName evidence="1">DUF7831 domain-containing protein</fullName>
    </recommendedName>
</protein>
<evidence type="ECO:0000259" key="1">
    <source>
        <dbReference type="Pfam" id="PF25176"/>
    </source>
</evidence>
<comment type="caution">
    <text evidence="2">The sequence shown here is derived from an EMBL/GenBank/DDBJ whole genome shotgun (WGS) entry which is preliminary data.</text>
</comment>
<dbReference type="EMBL" id="LAZR01020270">
    <property type="protein sequence ID" value="KKL89497.1"/>
    <property type="molecule type" value="Genomic_DNA"/>
</dbReference>